<sequence>MSTATSSASKIAKLLTSPSKIARALDWQKMTGALLSVHIGESNIDLAVTSHPVTNTPIQPLPSIPVEVETHHNRKVLKDSVLKTLSEVVEDPNLNVCGLVVSWPLQKEGWAGASCGKVLHTLDQIVQDTSIVTPKRPIVLWDGHHFLNKEDEWGRTAVYSETSNSSLHVASKEQYKEEGMLAAEIAADYLRHYFPDLSNDAEINQNAL</sequence>
<dbReference type="EMBL" id="HBHT01001509">
    <property type="protein sequence ID" value="CAD9941394.1"/>
    <property type="molecule type" value="Transcribed_RNA"/>
</dbReference>
<dbReference type="AlphaFoldDB" id="A0A7S2VB01"/>
<gene>
    <name evidence="1" type="ORF">APAL1065_LOCUS962</name>
</gene>
<organism evidence="1">
    <name type="scientific">Entomoneis paludosa</name>
    <dbReference type="NCBI Taxonomy" id="265537"/>
    <lineage>
        <taxon>Eukaryota</taxon>
        <taxon>Sar</taxon>
        <taxon>Stramenopiles</taxon>
        <taxon>Ochrophyta</taxon>
        <taxon>Bacillariophyta</taxon>
        <taxon>Bacillariophyceae</taxon>
        <taxon>Bacillariophycidae</taxon>
        <taxon>Entomoneidaceae</taxon>
        <taxon>Entomoneis</taxon>
    </lineage>
</organism>
<protein>
    <submittedName>
        <fullName evidence="1">Uncharacterized protein</fullName>
    </submittedName>
</protein>
<reference evidence="1" key="1">
    <citation type="submission" date="2021-01" db="EMBL/GenBank/DDBJ databases">
        <authorList>
            <person name="Corre E."/>
            <person name="Pelletier E."/>
            <person name="Niang G."/>
            <person name="Scheremetjew M."/>
            <person name="Finn R."/>
            <person name="Kale V."/>
            <person name="Holt S."/>
            <person name="Cochrane G."/>
            <person name="Meng A."/>
            <person name="Brown T."/>
            <person name="Cohen L."/>
        </authorList>
    </citation>
    <scope>NUCLEOTIDE SEQUENCE</scope>
    <source>
        <strain evidence="1">CCMP125</strain>
    </source>
</reference>
<accession>A0A7S2VB01</accession>
<name>A0A7S2VB01_9STRA</name>
<evidence type="ECO:0000313" key="1">
    <source>
        <dbReference type="EMBL" id="CAD9941394.1"/>
    </source>
</evidence>
<proteinExistence type="predicted"/>